<dbReference type="InterPro" id="IPR033699">
    <property type="entry name" value="POLO_box_Plk4_1"/>
</dbReference>
<dbReference type="GO" id="GO:0005634">
    <property type="term" value="C:nucleus"/>
    <property type="evidence" value="ECO:0007669"/>
    <property type="project" value="TreeGrafter"/>
</dbReference>
<evidence type="ECO:0000256" key="3">
    <source>
        <dbReference type="ARBA" id="ARBA00022527"/>
    </source>
</evidence>
<dbReference type="Pfam" id="PF18190">
    <property type="entry name" value="Plk4_PB1"/>
    <property type="match status" value="1"/>
</dbReference>
<dbReference type="Pfam" id="PF18409">
    <property type="entry name" value="Plk4_PB2"/>
    <property type="match status" value="1"/>
</dbReference>
<evidence type="ECO:0000259" key="12">
    <source>
        <dbReference type="PROSITE" id="PS50011"/>
    </source>
</evidence>
<keyword evidence="16" id="KW-1185">Reference proteome</keyword>
<dbReference type="InterPro" id="IPR017441">
    <property type="entry name" value="Protein_kinase_ATP_BS"/>
</dbReference>
<dbReference type="PANTHER" id="PTHR24345">
    <property type="entry name" value="SERINE/THREONINE-PROTEIN KINASE PLK"/>
    <property type="match status" value="1"/>
</dbReference>
<dbReference type="Gene3D" id="1.10.510.10">
    <property type="entry name" value="Transferase(Phosphotransferase) domain 1"/>
    <property type="match status" value="1"/>
</dbReference>
<dbReference type="FunFam" id="1.10.510.10:FF:000571">
    <property type="entry name" value="Maternal embryonic leucine zipper kinase"/>
    <property type="match status" value="1"/>
</dbReference>
<dbReference type="PROSITE" id="PS00107">
    <property type="entry name" value="PROTEIN_KINASE_ATP"/>
    <property type="match status" value="1"/>
</dbReference>
<evidence type="ECO:0000259" key="14">
    <source>
        <dbReference type="PROSITE" id="PS51985"/>
    </source>
</evidence>
<evidence type="ECO:0000256" key="6">
    <source>
        <dbReference type="ARBA" id="ARBA00022777"/>
    </source>
</evidence>
<dbReference type="STRING" id="568069.A0A1J1IVZ4"/>
<evidence type="ECO:0000256" key="2">
    <source>
        <dbReference type="ARBA" id="ARBA00022490"/>
    </source>
</evidence>
<dbReference type="Pfam" id="PF00069">
    <property type="entry name" value="Pkinase"/>
    <property type="match status" value="1"/>
</dbReference>
<keyword evidence="4" id="KW-0808">Transferase</keyword>
<name>A0A1J1IVZ4_9DIPT</name>
<dbReference type="Gene3D" id="3.30.1120.30">
    <property type="entry name" value="POLO box domain"/>
    <property type="match status" value="1"/>
</dbReference>
<comment type="subcellular location">
    <subcellularLocation>
        <location evidence="1">Cytoplasm</location>
        <location evidence="1">Cytoskeleton</location>
        <location evidence="1">Microtubule organizing center</location>
        <location evidence="1">Centrosome</location>
        <location evidence="1">Centriole</location>
    </subcellularLocation>
</comment>
<evidence type="ECO:0000256" key="8">
    <source>
        <dbReference type="ARBA" id="ARBA00023212"/>
    </source>
</evidence>
<evidence type="ECO:0000256" key="10">
    <source>
        <dbReference type="ARBA" id="ARBA00030924"/>
    </source>
</evidence>
<keyword evidence="2" id="KW-0963">Cytoplasm</keyword>
<dbReference type="FunFam" id="3.30.200.20:FF:000042">
    <property type="entry name" value="Aurora kinase A"/>
    <property type="match status" value="1"/>
</dbReference>
<proteinExistence type="predicted"/>
<dbReference type="Proteomes" id="UP000183832">
    <property type="component" value="Unassembled WGS sequence"/>
</dbReference>
<evidence type="ECO:0000256" key="4">
    <source>
        <dbReference type="ARBA" id="ARBA00022679"/>
    </source>
</evidence>
<feature type="binding site" evidence="11">
    <location>
        <position position="40"/>
    </location>
    <ligand>
        <name>ATP</name>
        <dbReference type="ChEBI" id="CHEBI:30616"/>
    </ligand>
</feature>
<dbReference type="InterPro" id="IPR033698">
    <property type="entry name" value="POLO_box_Plk4_2"/>
</dbReference>
<dbReference type="SUPFAM" id="SSF56112">
    <property type="entry name" value="Protein kinase-like (PK-like)"/>
    <property type="match status" value="1"/>
</dbReference>
<evidence type="ECO:0000256" key="7">
    <source>
        <dbReference type="ARBA" id="ARBA00022840"/>
    </source>
</evidence>
<sequence>MGYYSKQIEDYEFGEQLGKGGFATVFKARCLTNYQDVAIKMIDKTLATEKQMWNRVCEEVQIHSILNHSSILELYTHIEDSEYVYLVLELAHNGTLHKYFSDKTPNEFEAATILTQVVDGVKYLHSKNIMHRDLSMSNLLLTASMHVKIADFGLATRLNDYMGNKHTTLCGTPNYISPEVASRSDHGLATDIWGLGCLLYTLVVGRPPFDTNAVKATLTQVVIRDYDPIPGHISPEACDLIKKMLCKIPHERIRLDEIDDHPFIKRHCQVNRMIPIDSGIATLSSSSKTTRSRSEERSLKQHNRITGISVSSASLYRGTSQMNINQQHQINSYHSYQRSIAQYNSPQQVIKVIEVPPLSTIRLQPTRHKTKSVILSIIEDPIGEVVLEFLKYKSKYGEERIFDVCRISSDGLRIVLYQPNNGKGVKIQDRPPELPTIGADQIYSYENLPEKHWRKYMYAHRFIQMVRAKTPKITFYSNLAKCQLMETLEDFEMFLYKGGKVTKNVSSSDFQLQLESNSKIFTREQEIVQHAHQCFQHCLKVEETMSLMSLEFPCFPIIIGRRPAEQESPKEIYTNNTFNNYISSSQTPLRTPNINMPSFSIDHTPSPPVKHTPLGLHNPRIIAQETSPLNVQEKTVIIPGVGNVVQMFDGTVEIQYLDGSLITVLTPERGSGFFYSSSTSSGNKNTQPIHFNGINDLNTMPKIVHEKFKQLPHVLQQLKNRFGGMTTSTPIQNPVLLSNRFNQMKFIR</sequence>
<dbReference type="InterPro" id="IPR008266">
    <property type="entry name" value="Tyr_kinase_AS"/>
</dbReference>
<dbReference type="Gene3D" id="3.30.1120.120">
    <property type="match status" value="1"/>
</dbReference>
<dbReference type="CDD" id="cd13114">
    <property type="entry name" value="POLO_box_Plk4_1"/>
    <property type="match status" value="1"/>
</dbReference>
<evidence type="ECO:0000313" key="16">
    <source>
        <dbReference type="Proteomes" id="UP000183832"/>
    </source>
</evidence>
<dbReference type="PANTHER" id="PTHR24345:SF91">
    <property type="entry name" value="SERINE_THREONINE-PROTEIN KINASE PLK4"/>
    <property type="match status" value="1"/>
</dbReference>
<gene>
    <name evidence="15" type="primary">putative Serine</name>
    <name evidence="15" type="synonym">threonine-protein kinase PLK4</name>
    <name evidence="15" type="ORF">CLUMA_CG017436</name>
</gene>
<evidence type="ECO:0000313" key="15">
    <source>
        <dbReference type="EMBL" id="CRL04343.1"/>
    </source>
</evidence>
<dbReference type="Gene3D" id="3.30.1120.130">
    <property type="match status" value="1"/>
</dbReference>
<dbReference type="GO" id="GO:0004674">
    <property type="term" value="F:protein serine/threonine kinase activity"/>
    <property type="evidence" value="ECO:0007669"/>
    <property type="project" value="UniProtKB-KW"/>
</dbReference>
<dbReference type="GO" id="GO:0005814">
    <property type="term" value="C:centriole"/>
    <property type="evidence" value="ECO:0007669"/>
    <property type="project" value="UniProtKB-SubCell"/>
</dbReference>
<dbReference type="InterPro" id="IPR036947">
    <property type="entry name" value="POLO_box_dom_sf"/>
</dbReference>
<accession>A0A1J1IVZ4</accession>
<dbReference type="AlphaFoldDB" id="A0A1J1IVZ4"/>
<evidence type="ECO:0000256" key="9">
    <source>
        <dbReference type="ARBA" id="ARBA00030429"/>
    </source>
</evidence>
<organism evidence="15 16">
    <name type="scientific">Clunio marinus</name>
    <dbReference type="NCBI Taxonomy" id="568069"/>
    <lineage>
        <taxon>Eukaryota</taxon>
        <taxon>Metazoa</taxon>
        <taxon>Ecdysozoa</taxon>
        <taxon>Arthropoda</taxon>
        <taxon>Hexapoda</taxon>
        <taxon>Insecta</taxon>
        <taxon>Pterygota</taxon>
        <taxon>Neoptera</taxon>
        <taxon>Endopterygota</taxon>
        <taxon>Diptera</taxon>
        <taxon>Nematocera</taxon>
        <taxon>Chironomoidea</taxon>
        <taxon>Chironomidae</taxon>
        <taxon>Clunio</taxon>
    </lineage>
</organism>
<dbReference type="OrthoDB" id="10004143at2759"/>
<dbReference type="InterPro" id="IPR047108">
    <property type="entry name" value="Plk4-like_POLO_box_2_sf"/>
</dbReference>
<dbReference type="EMBL" id="CVRI01000063">
    <property type="protein sequence ID" value="CRL04343.1"/>
    <property type="molecule type" value="Genomic_DNA"/>
</dbReference>
<dbReference type="PROSITE" id="PS50011">
    <property type="entry name" value="PROTEIN_KINASE_DOM"/>
    <property type="match status" value="1"/>
</dbReference>
<keyword evidence="7 11" id="KW-0067">ATP-binding</keyword>
<dbReference type="PROSITE" id="PS51985">
    <property type="entry name" value="CPB2"/>
    <property type="match status" value="1"/>
</dbReference>
<keyword evidence="5 11" id="KW-0547">Nucleotide-binding</keyword>
<keyword evidence="3" id="KW-0723">Serine/threonine-protein kinase</keyword>
<keyword evidence="6" id="KW-0418">Kinase</keyword>
<evidence type="ECO:0000256" key="1">
    <source>
        <dbReference type="ARBA" id="ARBA00004114"/>
    </source>
</evidence>
<feature type="domain" description="Cryptic POLO box 2 (CPB2)" evidence="14">
    <location>
        <begin position="470"/>
        <end position="569"/>
    </location>
</feature>
<evidence type="ECO:0000256" key="5">
    <source>
        <dbReference type="ARBA" id="ARBA00022741"/>
    </source>
</evidence>
<dbReference type="InterPro" id="IPR046437">
    <property type="entry name" value="Ser_Thr-PK_POLO_box_1_sf"/>
</dbReference>
<dbReference type="InterPro" id="IPR000719">
    <property type="entry name" value="Prot_kinase_dom"/>
</dbReference>
<keyword evidence="8" id="KW-0206">Cytoskeleton</keyword>
<evidence type="ECO:0000259" key="13">
    <source>
        <dbReference type="PROSITE" id="PS51984"/>
    </source>
</evidence>
<feature type="domain" description="Cryptic POLO box 1 (CPB1)" evidence="13">
    <location>
        <begin position="350"/>
        <end position="469"/>
    </location>
</feature>
<reference evidence="15 16" key="1">
    <citation type="submission" date="2015-04" db="EMBL/GenBank/DDBJ databases">
        <authorList>
            <person name="Syromyatnikov M.Y."/>
            <person name="Popov V.N."/>
        </authorList>
    </citation>
    <scope>NUCLEOTIDE SEQUENCE [LARGE SCALE GENOMIC DNA]</scope>
</reference>
<dbReference type="InterPro" id="IPR011009">
    <property type="entry name" value="Kinase-like_dom_sf"/>
</dbReference>
<protein>
    <recommendedName>
        <fullName evidence="10">Serine/threonine-protein kinase SAK</fullName>
    </recommendedName>
    <alternativeName>
        <fullName evidence="9">Serine/threonine-protein kinase Sak</fullName>
    </alternativeName>
</protein>
<dbReference type="PROSITE" id="PS51984">
    <property type="entry name" value="CPB1"/>
    <property type="match status" value="1"/>
</dbReference>
<dbReference type="GO" id="GO:0005524">
    <property type="term" value="F:ATP binding"/>
    <property type="evidence" value="ECO:0007669"/>
    <property type="project" value="UniProtKB-UniRule"/>
</dbReference>
<dbReference type="PROSITE" id="PS00109">
    <property type="entry name" value="PROTEIN_KINASE_TYR"/>
    <property type="match status" value="1"/>
</dbReference>
<feature type="domain" description="Protein kinase" evidence="12">
    <location>
        <begin position="11"/>
        <end position="264"/>
    </location>
</feature>
<evidence type="ECO:0000256" key="11">
    <source>
        <dbReference type="PROSITE-ProRule" id="PRU10141"/>
    </source>
</evidence>